<dbReference type="GO" id="GO:0016020">
    <property type="term" value="C:membrane"/>
    <property type="evidence" value="ECO:0007669"/>
    <property type="project" value="InterPro"/>
</dbReference>
<dbReference type="Proteomes" id="UP000828390">
    <property type="component" value="Unassembled WGS sequence"/>
</dbReference>
<accession>A0A9D4S0L8</accession>
<dbReference type="InterPro" id="IPR013320">
    <property type="entry name" value="ConA-like_dom_sf"/>
</dbReference>
<dbReference type="EMBL" id="JAIWYP010000001">
    <property type="protein sequence ID" value="KAH3887716.1"/>
    <property type="molecule type" value="Genomic_DNA"/>
</dbReference>
<dbReference type="Gene3D" id="2.60.120.200">
    <property type="match status" value="1"/>
</dbReference>
<evidence type="ECO:0000259" key="1">
    <source>
        <dbReference type="Pfam" id="PF00629"/>
    </source>
</evidence>
<keyword evidence="3" id="KW-1185">Reference proteome</keyword>
<sequence length="63" mass="7417">MFVSALGRNAGQRAWFYSQYFPPTSATCMSFWYFMYGQGQWVEIEPRSRKTELNECAYSVILD</sequence>
<reference evidence="2" key="2">
    <citation type="submission" date="2020-11" db="EMBL/GenBank/DDBJ databases">
        <authorList>
            <person name="McCartney M.A."/>
            <person name="Auch B."/>
            <person name="Kono T."/>
            <person name="Mallez S."/>
            <person name="Becker A."/>
            <person name="Gohl D.M."/>
            <person name="Silverstein K.A.T."/>
            <person name="Koren S."/>
            <person name="Bechman K.B."/>
            <person name="Herman A."/>
            <person name="Abrahante J.E."/>
            <person name="Garbe J."/>
        </authorList>
    </citation>
    <scope>NUCLEOTIDE SEQUENCE</scope>
    <source>
        <strain evidence="2">Duluth1</strain>
        <tissue evidence="2">Whole animal</tissue>
    </source>
</reference>
<dbReference type="InterPro" id="IPR000998">
    <property type="entry name" value="MAM_dom"/>
</dbReference>
<evidence type="ECO:0000313" key="2">
    <source>
        <dbReference type="EMBL" id="KAH3887716.1"/>
    </source>
</evidence>
<gene>
    <name evidence="2" type="ORF">DPMN_011735</name>
</gene>
<reference evidence="2" key="1">
    <citation type="journal article" date="2019" name="bioRxiv">
        <title>The Genome of the Zebra Mussel, Dreissena polymorpha: A Resource for Invasive Species Research.</title>
        <authorList>
            <person name="McCartney M.A."/>
            <person name="Auch B."/>
            <person name="Kono T."/>
            <person name="Mallez S."/>
            <person name="Zhang Y."/>
            <person name="Obille A."/>
            <person name="Becker A."/>
            <person name="Abrahante J.E."/>
            <person name="Garbe J."/>
            <person name="Badalamenti J.P."/>
            <person name="Herman A."/>
            <person name="Mangelson H."/>
            <person name="Liachko I."/>
            <person name="Sullivan S."/>
            <person name="Sone E.D."/>
            <person name="Koren S."/>
            <person name="Silverstein K.A.T."/>
            <person name="Beckman K.B."/>
            <person name="Gohl D.M."/>
        </authorList>
    </citation>
    <scope>NUCLEOTIDE SEQUENCE</scope>
    <source>
        <strain evidence="2">Duluth1</strain>
        <tissue evidence="2">Whole animal</tissue>
    </source>
</reference>
<proteinExistence type="predicted"/>
<name>A0A9D4S0L8_DREPO</name>
<feature type="domain" description="MAM" evidence="1">
    <location>
        <begin position="1"/>
        <end position="40"/>
    </location>
</feature>
<evidence type="ECO:0000313" key="3">
    <source>
        <dbReference type="Proteomes" id="UP000828390"/>
    </source>
</evidence>
<protein>
    <recommendedName>
        <fullName evidence="1">MAM domain-containing protein</fullName>
    </recommendedName>
</protein>
<comment type="caution">
    <text evidence="2">The sequence shown here is derived from an EMBL/GenBank/DDBJ whole genome shotgun (WGS) entry which is preliminary data.</text>
</comment>
<dbReference type="Pfam" id="PF00629">
    <property type="entry name" value="MAM"/>
    <property type="match status" value="1"/>
</dbReference>
<dbReference type="SUPFAM" id="SSF49899">
    <property type="entry name" value="Concanavalin A-like lectins/glucanases"/>
    <property type="match status" value="1"/>
</dbReference>
<organism evidence="2 3">
    <name type="scientific">Dreissena polymorpha</name>
    <name type="common">Zebra mussel</name>
    <name type="synonym">Mytilus polymorpha</name>
    <dbReference type="NCBI Taxonomy" id="45954"/>
    <lineage>
        <taxon>Eukaryota</taxon>
        <taxon>Metazoa</taxon>
        <taxon>Spiralia</taxon>
        <taxon>Lophotrochozoa</taxon>
        <taxon>Mollusca</taxon>
        <taxon>Bivalvia</taxon>
        <taxon>Autobranchia</taxon>
        <taxon>Heteroconchia</taxon>
        <taxon>Euheterodonta</taxon>
        <taxon>Imparidentia</taxon>
        <taxon>Neoheterodontei</taxon>
        <taxon>Myida</taxon>
        <taxon>Dreissenoidea</taxon>
        <taxon>Dreissenidae</taxon>
        <taxon>Dreissena</taxon>
    </lineage>
</organism>
<dbReference type="AlphaFoldDB" id="A0A9D4S0L8"/>